<gene>
    <name evidence="2" type="ORF">LCGC14_1960920</name>
</gene>
<evidence type="ECO:0000313" key="2">
    <source>
        <dbReference type="EMBL" id="KKL84820.1"/>
    </source>
</evidence>
<proteinExistence type="predicted"/>
<dbReference type="InterPro" id="IPR012165">
    <property type="entry name" value="Cyt_c3_hydrogenase_gsu"/>
</dbReference>
<accession>A0A0F9HT05</accession>
<dbReference type="GO" id="GO:0006221">
    <property type="term" value="P:pyrimidine nucleotide biosynthetic process"/>
    <property type="evidence" value="ECO:0007669"/>
    <property type="project" value="InterPro"/>
</dbReference>
<dbReference type="InterPro" id="IPR050353">
    <property type="entry name" value="PyrK_electron_transfer"/>
</dbReference>
<dbReference type="SUPFAM" id="SSF52343">
    <property type="entry name" value="Ferredoxin reductase-like, C-terminal NADP-linked domain"/>
    <property type="match status" value="1"/>
</dbReference>
<organism evidence="2">
    <name type="scientific">marine sediment metagenome</name>
    <dbReference type="NCBI Taxonomy" id="412755"/>
    <lineage>
        <taxon>unclassified sequences</taxon>
        <taxon>metagenomes</taxon>
        <taxon>ecological metagenomes</taxon>
    </lineage>
</organism>
<dbReference type="NCBIfam" id="NF004862">
    <property type="entry name" value="PRK06222.1"/>
    <property type="match status" value="1"/>
</dbReference>
<dbReference type="InterPro" id="IPR039261">
    <property type="entry name" value="FNR_nucleotide-bd"/>
</dbReference>
<dbReference type="InterPro" id="IPR008333">
    <property type="entry name" value="Cbr1-like_FAD-bd_dom"/>
</dbReference>
<dbReference type="Pfam" id="PF10418">
    <property type="entry name" value="DHODB_Fe-S_bind"/>
    <property type="match status" value="1"/>
</dbReference>
<comment type="caution">
    <text evidence="2">The sequence shown here is derived from an EMBL/GenBank/DDBJ whole genome shotgun (WGS) entry which is preliminary data.</text>
</comment>
<dbReference type="InterPro" id="IPR019480">
    <property type="entry name" value="Dihydroorotate_DH_Fe-S-bd"/>
</dbReference>
<dbReference type="InterPro" id="IPR017938">
    <property type="entry name" value="Riboflavin_synthase-like_b-brl"/>
</dbReference>
<dbReference type="AlphaFoldDB" id="A0A0F9HT05"/>
<reference evidence="2" key="1">
    <citation type="journal article" date="2015" name="Nature">
        <title>Complex archaea that bridge the gap between prokaryotes and eukaryotes.</title>
        <authorList>
            <person name="Spang A."/>
            <person name="Saw J.H."/>
            <person name="Jorgensen S.L."/>
            <person name="Zaremba-Niedzwiedzka K."/>
            <person name="Martijn J."/>
            <person name="Lind A.E."/>
            <person name="van Eijk R."/>
            <person name="Schleper C."/>
            <person name="Guy L."/>
            <person name="Ettema T.J."/>
        </authorList>
    </citation>
    <scope>NUCLEOTIDE SEQUENCE</scope>
</reference>
<dbReference type="InterPro" id="IPR001433">
    <property type="entry name" value="OxRdtase_FAD/NAD-bd"/>
</dbReference>
<feature type="domain" description="FAD-binding FR-type" evidence="1">
    <location>
        <begin position="1"/>
        <end position="98"/>
    </location>
</feature>
<dbReference type="InterPro" id="IPR017927">
    <property type="entry name" value="FAD-bd_FR_type"/>
</dbReference>
<dbReference type="SUPFAM" id="SSF63380">
    <property type="entry name" value="Riboflavin synthase domain-like"/>
    <property type="match status" value="1"/>
</dbReference>
<dbReference type="GO" id="GO:0050660">
    <property type="term" value="F:flavin adenine dinucleotide binding"/>
    <property type="evidence" value="ECO:0007669"/>
    <property type="project" value="InterPro"/>
</dbReference>
<dbReference type="Gene3D" id="2.40.30.10">
    <property type="entry name" value="Translation factors"/>
    <property type="match status" value="1"/>
</dbReference>
<dbReference type="PROSITE" id="PS51384">
    <property type="entry name" value="FAD_FR"/>
    <property type="match status" value="1"/>
</dbReference>
<evidence type="ECO:0000259" key="1">
    <source>
        <dbReference type="PROSITE" id="PS51384"/>
    </source>
</evidence>
<dbReference type="GO" id="GO:0051537">
    <property type="term" value="F:2 iron, 2 sulfur cluster binding"/>
    <property type="evidence" value="ECO:0007669"/>
    <property type="project" value="InterPro"/>
</dbReference>
<protein>
    <recommendedName>
        <fullName evidence="1">FAD-binding FR-type domain-containing protein</fullName>
    </recommendedName>
</protein>
<dbReference type="Gene3D" id="3.40.50.80">
    <property type="entry name" value="Nucleotide-binding domain of ferredoxin-NADP reductase (FNR) module"/>
    <property type="match status" value="1"/>
</dbReference>
<sequence length="283" mass="30554">MPQDTKILENTQIAPGVNRYRIYSPEVAKAHRAGQFVIIRINDKGERIPLTIADSDPDKGEFTLVVQEVGKTTSALTQLKAGERLKDVVGPLGSPTHIENFGTVIMVGGGIGTAPCYPIAKALKKAGNRILTILGARTKDLIIMEKEMLKVSDEVNICTDDGSYGTKGLVTDLLTKYIEDSGNPDMVVAIGPVIMMKFVVKTLKPYNIPVTVSLNPVMVDGTGMCGGCRVKGGDQGKFACVDGPDFDAHAVDFDDLIARLRRFTASETVALERWQKSCRVEAG</sequence>
<dbReference type="GO" id="GO:0016491">
    <property type="term" value="F:oxidoreductase activity"/>
    <property type="evidence" value="ECO:0007669"/>
    <property type="project" value="InterPro"/>
</dbReference>
<dbReference type="Pfam" id="PF00970">
    <property type="entry name" value="FAD_binding_6"/>
    <property type="match status" value="1"/>
</dbReference>
<dbReference type="PIRSF" id="PIRSF006816">
    <property type="entry name" value="Cyc3_hyd_g"/>
    <property type="match status" value="1"/>
</dbReference>
<dbReference type="PANTHER" id="PTHR43513">
    <property type="entry name" value="DIHYDROOROTATE DEHYDROGENASE B (NAD(+)), ELECTRON TRANSFER SUBUNIT"/>
    <property type="match status" value="1"/>
</dbReference>
<name>A0A0F9HT05_9ZZZZ</name>
<dbReference type="CDD" id="cd06219">
    <property type="entry name" value="DHOD_e_trans_like1"/>
    <property type="match status" value="1"/>
</dbReference>
<dbReference type="Pfam" id="PF00175">
    <property type="entry name" value="NAD_binding_1"/>
    <property type="match status" value="1"/>
</dbReference>
<dbReference type="EMBL" id="LAZR01021591">
    <property type="protein sequence ID" value="KKL84820.1"/>
    <property type="molecule type" value="Genomic_DNA"/>
</dbReference>
<dbReference type="PANTHER" id="PTHR43513:SF3">
    <property type="entry name" value="DIHYDROOROTATE DEHYDROGENASE B (NAD(+)), ELECTRON TRANSFER SUBUNIT-RELATED"/>
    <property type="match status" value="1"/>
</dbReference>